<evidence type="ECO:0000256" key="2">
    <source>
        <dbReference type="ARBA" id="ARBA00023143"/>
    </source>
</evidence>
<accession>A0AAE6EDT8</accession>
<evidence type="ECO:0000313" key="8">
    <source>
        <dbReference type="Proteomes" id="UP000298579"/>
    </source>
</evidence>
<evidence type="ECO:0000259" key="5">
    <source>
        <dbReference type="Pfam" id="PF00669"/>
    </source>
</evidence>
<dbReference type="RefSeq" id="WP_080826157.1">
    <property type="nucleotide sequence ID" value="NZ_CP039888.1"/>
</dbReference>
<feature type="domain" description="Flagellin C-terminal" evidence="6">
    <location>
        <begin position="314"/>
        <end position="399"/>
    </location>
</feature>
<keyword evidence="7" id="KW-0969">Cilium</keyword>
<evidence type="ECO:0000313" key="7">
    <source>
        <dbReference type="EMBL" id="QCL77841.1"/>
    </source>
</evidence>
<dbReference type="GO" id="GO:0005198">
    <property type="term" value="F:structural molecule activity"/>
    <property type="evidence" value="ECO:0007669"/>
    <property type="project" value="UniProtKB-UniRule"/>
</dbReference>
<keyword evidence="7" id="KW-0282">Flagellum</keyword>
<feature type="domain" description="Flagellin N-terminal" evidence="5">
    <location>
        <begin position="4"/>
        <end position="135"/>
    </location>
</feature>
<comment type="subcellular location">
    <subcellularLocation>
        <location evidence="3">Secreted</location>
    </subcellularLocation>
    <subcellularLocation>
        <location evidence="3">Bacterial flagellum</location>
    </subcellularLocation>
</comment>
<dbReference type="GO" id="GO:0005576">
    <property type="term" value="C:extracellular region"/>
    <property type="evidence" value="ECO:0007669"/>
    <property type="project" value="UniProtKB-SubCell"/>
</dbReference>
<keyword evidence="4" id="KW-0175">Coiled coil</keyword>
<dbReference type="Proteomes" id="UP000298579">
    <property type="component" value="Chromosome circular"/>
</dbReference>
<keyword evidence="7" id="KW-0966">Cell projection</keyword>
<dbReference type="Pfam" id="PF00669">
    <property type="entry name" value="Flagellin_N"/>
    <property type="match status" value="1"/>
</dbReference>
<evidence type="ECO:0000256" key="3">
    <source>
        <dbReference type="RuleBase" id="RU362073"/>
    </source>
</evidence>
<dbReference type="Pfam" id="PF00700">
    <property type="entry name" value="Flagellin_C"/>
    <property type="match status" value="1"/>
</dbReference>
<evidence type="ECO:0000256" key="4">
    <source>
        <dbReference type="SAM" id="Coils"/>
    </source>
</evidence>
<evidence type="ECO:0000259" key="6">
    <source>
        <dbReference type="Pfam" id="PF00700"/>
    </source>
</evidence>
<sequence>MTSILTNIAAMSALQTLRSIGQDMEATQGRVSSGLRVATASDNAAYWSIATTMRSDNGALSAVQDALGLGAAKVDTAYSGMESAVEVVKQIKNKLVAATEDGVDKTKIQEEITQLQQQLTSISEAASFSGENWLKADIGTTANVVASFVRDDSGAVSVKKVGYDFTANNVLFDTSAGAKAGILDKLNNIEGDGVVLNINTGGTEAAHNVVKYTTQQVIAAGATFDANGNVAWTTASDGSAAGAGVGYVKINDDTWVAAVEKGTATVNQEVAATGTSTHAWVVNTTNTAASTNQTSVSTFTITAATTENQLNNLISVVDTALKTMTSAASDLGSIKMRIDLQENFVSKLTDSIDKGIGRLVDADMNEESTKLKALQTQQQLAIQSLSIANSSSESILSLFRQ</sequence>
<gene>
    <name evidence="7" type="ORF">CFBP5877_01235</name>
</gene>
<comment type="function">
    <text evidence="3">Flagellin is the subunit protein which polymerizes to form the filaments of bacterial flagella.</text>
</comment>
<evidence type="ECO:0000256" key="1">
    <source>
        <dbReference type="ARBA" id="ARBA00005709"/>
    </source>
</evidence>
<organism evidence="7 8">
    <name type="scientific">Agrobacterium tumefaciens</name>
    <dbReference type="NCBI Taxonomy" id="358"/>
    <lineage>
        <taxon>Bacteria</taxon>
        <taxon>Pseudomonadati</taxon>
        <taxon>Pseudomonadota</taxon>
        <taxon>Alphaproteobacteria</taxon>
        <taxon>Hyphomicrobiales</taxon>
        <taxon>Rhizobiaceae</taxon>
        <taxon>Rhizobium/Agrobacterium group</taxon>
        <taxon>Agrobacterium</taxon>
        <taxon>Agrobacterium tumefaciens complex</taxon>
    </lineage>
</organism>
<proteinExistence type="inferred from homology"/>
<name>A0AAE6EDT8_AGRTU</name>
<keyword evidence="3" id="KW-0964">Secreted</keyword>
<dbReference type="PANTHER" id="PTHR42792">
    <property type="entry name" value="FLAGELLIN"/>
    <property type="match status" value="1"/>
</dbReference>
<feature type="coiled-coil region" evidence="4">
    <location>
        <begin position="81"/>
        <end position="125"/>
    </location>
</feature>
<reference evidence="7 8" key="1">
    <citation type="submission" date="2019-04" db="EMBL/GenBank/DDBJ databases">
        <title>Complete genome sequence of Agrobacterium tumefaciens CFBP5877.</title>
        <authorList>
            <person name="Huang Y.-Y."/>
            <person name="Chiang H.-Y."/>
            <person name="Chou L."/>
            <person name="Lai E.-M."/>
            <person name="Kuo C.-H."/>
        </authorList>
    </citation>
    <scope>NUCLEOTIDE SEQUENCE [LARGE SCALE GENOMIC DNA]</scope>
    <source>
        <strain evidence="7 8">CFBP5877</strain>
    </source>
</reference>
<dbReference type="EMBL" id="CP039897">
    <property type="protein sequence ID" value="QCL77841.1"/>
    <property type="molecule type" value="Genomic_DNA"/>
</dbReference>
<dbReference type="AlphaFoldDB" id="A0AAE6EDT8"/>
<keyword evidence="2 3" id="KW-0975">Bacterial flagellum</keyword>
<dbReference type="Gene3D" id="1.20.1330.10">
    <property type="entry name" value="f41 fragment of flagellin, N-terminal domain"/>
    <property type="match status" value="1"/>
</dbReference>
<dbReference type="PRINTS" id="PR00207">
    <property type="entry name" value="FLAGELLIN"/>
</dbReference>
<dbReference type="PANTHER" id="PTHR42792:SF2">
    <property type="entry name" value="FLAGELLIN"/>
    <property type="match status" value="1"/>
</dbReference>
<protein>
    <recommendedName>
        <fullName evidence="3">Flagellin</fullName>
    </recommendedName>
</protein>
<dbReference type="InterPro" id="IPR001029">
    <property type="entry name" value="Flagellin_N"/>
</dbReference>
<dbReference type="SUPFAM" id="SSF64518">
    <property type="entry name" value="Phase 1 flagellin"/>
    <property type="match status" value="1"/>
</dbReference>
<dbReference type="InterPro" id="IPR046358">
    <property type="entry name" value="Flagellin_C"/>
</dbReference>
<dbReference type="InterPro" id="IPR001492">
    <property type="entry name" value="Flagellin"/>
</dbReference>
<dbReference type="GO" id="GO:0009288">
    <property type="term" value="C:bacterial-type flagellum"/>
    <property type="evidence" value="ECO:0007669"/>
    <property type="project" value="UniProtKB-SubCell"/>
</dbReference>
<comment type="similarity">
    <text evidence="1 3">Belongs to the bacterial flagellin family.</text>
</comment>